<accession>A0A6L2L4K8</accession>
<comment type="caution">
    <text evidence="2">The sequence shown here is derived from an EMBL/GenBank/DDBJ whole genome shotgun (WGS) entry which is preliminary data.</text>
</comment>
<dbReference type="AlphaFoldDB" id="A0A6L2L4K8"/>
<evidence type="ECO:0000313" key="2">
    <source>
        <dbReference type="EMBL" id="GEU55797.1"/>
    </source>
</evidence>
<evidence type="ECO:0000256" key="1">
    <source>
        <dbReference type="SAM" id="MobiDB-lite"/>
    </source>
</evidence>
<feature type="region of interest" description="Disordered" evidence="1">
    <location>
        <begin position="23"/>
        <end position="46"/>
    </location>
</feature>
<name>A0A6L2L4K8_TANCI</name>
<reference evidence="2" key="1">
    <citation type="journal article" date="2019" name="Sci. Rep.">
        <title>Draft genome of Tanacetum cinerariifolium, the natural source of mosquito coil.</title>
        <authorList>
            <person name="Yamashiro T."/>
            <person name="Shiraishi A."/>
            <person name="Satake H."/>
            <person name="Nakayama K."/>
        </authorList>
    </citation>
    <scope>NUCLEOTIDE SEQUENCE</scope>
</reference>
<gene>
    <name evidence="2" type="ORF">Tci_027775</name>
</gene>
<feature type="compositionally biased region" description="Low complexity" evidence="1">
    <location>
        <begin position="25"/>
        <end position="36"/>
    </location>
</feature>
<dbReference type="EMBL" id="BKCJ010003555">
    <property type="protein sequence ID" value="GEU55797.1"/>
    <property type="molecule type" value="Genomic_DNA"/>
</dbReference>
<proteinExistence type="predicted"/>
<sequence length="470" mass="52427">MTLKHGVLYLGYQAAMIRLRDEAASTSSPPLQLPSTSRREDRPEVTLPPRKRLDIALGPRYEVGESSFVATARPAGAFAMMCKAYSGEPSIKLLRSFLILGRTGDWLTLSSRGGADVPKALTKLVTHLEEWKEMDFRSFMIQRVDDSYNISADKGKLSLIGPDAPSYLKEGKRSTVTGKGKVVVGSHGEEFPSSKELKDATDCHWVVAHVTPLSWTQYLRGISIEQLCDIHDKAYMNQAVLDNVLNGRTLELISASHKAKASCDTMREREVKKAKAYVELEKKRNKALQDLDKNLLVSDMCAEIKTLQSRVNGLYTMKLIYSDEIGVLIARLVKASIIYGRCSIFEEVAELKKPFVLEEMPGYRPSSKKEYDQAGNDLADASYPFLAELTADPYASIEPYCKGFGAFACPIPILITISKTVLRHSKLFEGFKYSWENISFKLEVEAFEPEGRNPRTAALCCPPYRNGTPN</sequence>
<organism evidence="2">
    <name type="scientific">Tanacetum cinerariifolium</name>
    <name type="common">Dalmatian daisy</name>
    <name type="synonym">Chrysanthemum cinerariifolium</name>
    <dbReference type="NCBI Taxonomy" id="118510"/>
    <lineage>
        <taxon>Eukaryota</taxon>
        <taxon>Viridiplantae</taxon>
        <taxon>Streptophyta</taxon>
        <taxon>Embryophyta</taxon>
        <taxon>Tracheophyta</taxon>
        <taxon>Spermatophyta</taxon>
        <taxon>Magnoliopsida</taxon>
        <taxon>eudicotyledons</taxon>
        <taxon>Gunneridae</taxon>
        <taxon>Pentapetalae</taxon>
        <taxon>asterids</taxon>
        <taxon>campanulids</taxon>
        <taxon>Asterales</taxon>
        <taxon>Asteraceae</taxon>
        <taxon>Asteroideae</taxon>
        <taxon>Anthemideae</taxon>
        <taxon>Anthemidinae</taxon>
        <taxon>Tanacetum</taxon>
    </lineage>
</organism>
<protein>
    <submittedName>
        <fullName evidence="2">Uncharacterized protein</fullName>
    </submittedName>
</protein>